<evidence type="ECO:0008006" key="5">
    <source>
        <dbReference type="Google" id="ProtNLM"/>
    </source>
</evidence>
<organism evidence="3 4">
    <name type="scientific">Aspergillus tamarii</name>
    <dbReference type="NCBI Taxonomy" id="41984"/>
    <lineage>
        <taxon>Eukaryota</taxon>
        <taxon>Fungi</taxon>
        <taxon>Dikarya</taxon>
        <taxon>Ascomycota</taxon>
        <taxon>Pezizomycotina</taxon>
        <taxon>Eurotiomycetes</taxon>
        <taxon>Eurotiomycetidae</taxon>
        <taxon>Eurotiales</taxon>
        <taxon>Aspergillaceae</taxon>
        <taxon>Aspergillus</taxon>
        <taxon>Aspergillus subgen. Circumdati</taxon>
    </lineage>
</organism>
<evidence type="ECO:0000313" key="4">
    <source>
        <dbReference type="Proteomes" id="UP000326950"/>
    </source>
</evidence>
<feature type="chain" id="PRO_5024925717" description="GPI anchored cell wall protein" evidence="2">
    <location>
        <begin position="21"/>
        <end position="227"/>
    </location>
</feature>
<name>A0A5N6UTF5_ASPTM</name>
<dbReference type="Proteomes" id="UP000326950">
    <property type="component" value="Unassembled WGS sequence"/>
</dbReference>
<dbReference type="OrthoDB" id="4509658at2759"/>
<evidence type="ECO:0000256" key="2">
    <source>
        <dbReference type="SAM" id="SignalP"/>
    </source>
</evidence>
<evidence type="ECO:0000256" key="1">
    <source>
        <dbReference type="SAM" id="MobiDB-lite"/>
    </source>
</evidence>
<protein>
    <recommendedName>
        <fullName evidence="5">GPI anchored cell wall protein</fullName>
    </recommendedName>
</protein>
<proteinExistence type="predicted"/>
<reference evidence="3 4" key="1">
    <citation type="submission" date="2019-04" db="EMBL/GenBank/DDBJ databases">
        <title>Friends and foes A comparative genomics study of 23 Aspergillus species from section Flavi.</title>
        <authorList>
            <consortium name="DOE Joint Genome Institute"/>
            <person name="Kjaerbolling I."/>
            <person name="Vesth T."/>
            <person name="Frisvad J.C."/>
            <person name="Nybo J.L."/>
            <person name="Theobald S."/>
            <person name="Kildgaard S."/>
            <person name="Isbrandt T."/>
            <person name="Kuo A."/>
            <person name="Sato A."/>
            <person name="Lyhne E.K."/>
            <person name="Kogle M.E."/>
            <person name="Wiebenga A."/>
            <person name="Kun R.S."/>
            <person name="Lubbers R.J."/>
            <person name="Makela M.R."/>
            <person name="Barry K."/>
            <person name="Chovatia M."/>
            <person name="Clum A."/>
            <person name="Daum C."/>
            <person name="Haridas S."/>
            <person name="He G."/>
            <person name="LaButti K."/>
            <person name="Lipzen A."/>
            <person name="Mondo S."/>
            <person name="Riley R."/>
            <person name="Salamov A."/>
            <person name="Simmons B.A."/>
            <person name="Magnuson J.K."/>
            <person name="Henrissat B."/>
            <person name="Mortensen U.H."/>
            <person name="Larsen T.O."/>
            <person name="Devries R.P."/>
            <person name="Grigoriev I.V."/>
            <person name="Machida M."/>
            <person name="Baker S.E."/>
            <person name="Andersen M.R."/>
        </authorList>
    </citation>
    <scope>NUCLEOTIDE SEQUENCE [LARGE SCALE GENOMIC DNA]</scope>
    <source>
        <strain evidence="3 4">CBS 117626</strain>
    </source>
</reference>
<dbReference type="AlphaFoldDB" id="A0A5N6UTF5"/>
<feature type="region of interest" description="Disordered" evidence="1">
    <location>
        <begin position="162"/>
        <end position="196"/>
    </location>
</feature>
<dbReference type="PANTHER" id="PTHR40640">
    <property type="entry name" value="ANCHORED GLYCOPROTEIN, PUTATIVE (AFU_ORTHOLOGUE AFUA_8G04860)-RELATED"/>
    <property type="match status" value="1"/>
</dbReference>
<keyword evidence="2" id="KW-0732">Signal</keyword>
<accession>A0A5N6UTF5</accession>
<evidence type="ECO:0000313" key="3">
    <source>
        <dbReference type="EMBL" id="KAE8161928.1"/>
    </source>
</evidence>
<sequence>MRFRATHSMVLLATITATAANQVVSFLYPERSFPSDAKLIGTTGGTLTTLAFNCAKAAPTTVASVAATRSIVASDDDDDQCWVLDAGYTITAGSTTFEFAYTTHGFTISAGCSFASTTYASCKATSTFVSDTGVQSFDTSSRIPHITVTITATESVSASATASATSSSVSETTTSDTGSTTLGPSASSSATSTSTADISDNAAMPLATGTAQWVAGGAAMMLALAVA</sequence>
<dbReference type="EMBL" id="ML738635">
    <property type="protein sequence ID" value="KAE8161928.1"/>
    <property type="molecule type" value="Genomic_DNA"/>
</dbReference>
<dbReference type="PANTHER" id="PTHR40640:SF1">
    <property type="entry name" value="ANCHORED GLYCOPROTEIN, PUTATIVE (AFU_ORTHOLOGUE AFUA_8G04860)-RELATED"/>
    <property type="match status" value="1"/>
</dbReference>
<keyword evidence="4" id="KW-1185">Reference proteome</keyword>
<gene>
    <name evidence="3" type="ORF">BDV40DRAFT_300854</name>
</gene>
<feature type="signal peptide" evidence="2">
    <location>
        <begin position="1"/>
        <end position="20"/>
    </location>
</feature>